<keyword evidence="3" id="KW-1185">Reference proteome</keyword>
<dbReference type="Proteomes" id="UP000253792">
    <property type="component" value="Unassembled WGS sequence"/>
</dbReference>
<evidence type="ECO:0000313" key="2">
    <source>
        <dbReference type="EMBL" id="RDB57500.1"/>
    </source>
</evidence>
<dbReference type="AlphaFoldDB" id="A0A369LDU7"/>
<name>A0A369LDU7_9ACTN</name>
<evidence type="ECO:0000256" key="1">
    <source>
        <dbReference type="SAM" id="SignalP"/>
    </source>
</evidence>
<accession>A0A369LDU7</accession>
<protein>
    <submittedName>
        <fullName evidence="2">Uncharacterized protein</fullName>
    </submittedName>
</protein>
<reference evidence="2 3" key="1">
    <citation type="journal article" date="2018" name="Elife">
        <title>Discovery and characterization of a prevalent human gut bacterial enzyme sufficient for the inactivation of a family of plant toxins.</title>
        <authorList>
            <person name="Koppel N."/>
            <person name="Bisanz J.E."/>
            <person name="Pandelia M.E."/>
            <person name="Turnbaugh P.J."/>
            <person name="Balskus E.P."/>
        </authorList>
    </citation>
    <scope>NUCLEOTIDE SEQUENCE [LARGE SCALE GENOMIC DNA]</scope>
    <source>
        <strain evidence="3">anaerobia AP69FAA</strain>
    </source>
</reference>
<dbReference type="EMBL" id="PPTP01000001">
    <property type="protein sequence ID" value="RDB57500.1"/>
    <property type="molecule type" value="Genomic_DNA"/>
</dbReference>
<comment type="caution">
    <text evidence="2">The sequence shown here is derived from an EMBL/GenBank/DDBJ whole genome shotgun (WGS) entry which is preliminary data.</text>
</comment>
<dbReference type="RefSeq" id="WP_114619991.1">
    <property type="nucleotide sequence ID" value="NZ_PPTP01000001.1"/>
</dbReference>
<proteinExistence type="predicted"/>
<sequence>MSKKGKAAAGVTVAAALAVTVGAGAAVAADMGYAPTTLGNSAYTNQVDVRNDYTVQAMRYTSCISNQNADSVDNAEGLSVKLGDASGDVSPIVVTNSLGKDIKELAFKASDESSYPGNQLSATLADGQSAGWAFEYAYGERSYTNASGKTISTPKNYLLKATFADGTTAEFHNVNMNGVRTLNLCYSPDYSVYYVERTTITNHTPDPNLYYEANLASYEGGAEEFDYHVNSGGRMGDLMYTASRSDSATWSLSHQPSQDIPDMGIVPALHGESEGDGITDVYRDLYWNRDDLTWR</sequence>
<keyword evidence="1" id="KW-0732">Signal</keyword>
<feature type="signal peptide" evidence="1">
    <location>
        <begin position="1"/>
        <end position="28"/>
    </location>
</feature>
<evidence type="ECO:0000313" key="3">
    <source>
        <dbReference type="Proteomes" id="UP000253792"/>
    </source>
</evidence>
<gene>
    <name evidence="2" type="ORF">C1880_01395</name>
</gene>
<organism evidence="2 3">
    <name type="scientific">Senegalimassilia anaerobia</name>
    <dbReference type="NCBI Taxonomy" id="1473216"/>
    <lineage>
        <taxon>Bacteria</taxon>
        <taxon>Bacillati</taxon>
        <taxon>Actinomycetota</taxon>
        <taxon>Coriobacteriia</taxon>
        <taxon>Coriobacteriales</taxon>
        <taxon>Coriobacteriaceae</taxon>
        <taxon>Senegalimassilia</taxon>
    </lineage>
</organism>
<dbReference type="OrthoDB" id="9921815at2"/>
<feature type="chain" id="PRO_5039532895" evidence="1">
    <location>
        <begin position="29"/>
        <end position="295"/>
    </location>
</feature>